<proteinExistence type="predicted"/>
<keyword evidence="3" id="KW-1185">Reference proteome</keyword>
<comment type="caution">
    <text evidence="2">The sequence shown here is derived from an EMBL/GenBank/DDBJ whole genome shotgun (WGS) entry which is preliminary data.</text>
</comment>
<feature type="region of interest" description="Disordered" evidence="1">
    <location>
        <begin position="1"/>
        <end position="132"/>
    </location>
</feature>
<evidence type="ECO:0000256" key="1">
    <source>
        <dbReference type="SAM" id="MobiDB-lite"/>
    </source>
</evidence>
<organism evidence="2 3">
    <name type="scientific">Hymenoscyphus albidus</name>
    <dbReference type="NCBI Taxonomy" id="595503"/>
    <lineage>
        <taxon>Eukaryota</taxon>
        <taxon>Fungi</taxon>
        <taxon>Dikarya</taxon>
        <taxon>Ascomycota</taxon>
        <taxon>Pezizomycotina</taxon>
        <taxon>Leotiomycetes</taxon>
        <taxon>Helotiales</taxon>
        <taxon>Helotiaceae</taxon>
        <taxon>Hymenoscyphus</taxon>
    </lineage>
</organism>
<gene>
    <name evidence="2" type="ORF">HYALB_00003064</name>
</gene>
<accession>A0A9N9LXE5</accession>
<dbReference type="AlphaFoldDB" id="A0A9N9LXE5"/>
<reference evidence="2" key="1">
    <citation type="submission" date="2021-07" db="EMBL/GenBank/DDBJ databases">
        <authorList>
            <person name="Durling M."/>
        </authorList>
    </citation>
    <scope>NUCLEOTIDE SEQUENCE</scope>
</reference>
<name>A0A9N9LXE5_9HELO</name>
<dbReference type="Proteomes" id="UP000701801">
    <property type="component" value="Unassembled WGS sequence"/>
</dbReference>
<protein>
    <submittedName>
        <fullName evidence="2">Uncharacterized protein</fullName>
    </submittedName>
</protein>
<sequence length="132" mass="14273">MTSSVESDFTNGSWETDLRTQQGEQSSLGAKQNKSATYQRKGSSKGTESSLENSDAKNGREIPGAYQESHNNSLVKSEDSPEDCGTSERRGILGAFQRKFNGSGRGVEPRSSGGRRGKYFRVGGTRDGMVRG</sequence>
<evidence type="ECO:0000313" key="2">
    <source>
        <dbReference type="EMBL" id="CAG8981492.1"/>
    </source>
</evidence>
<dbReference type="EMBL" id="CAJVRM010000485">
    <property type="protein sequence ID" value="CAG8981492.1"/>
    <property type="molecule type" value="Genomic_DNA"/>
</dbReference>
<evidence type="ECO:0000313" key="3">
    <source>
        <dbReference type="Proteomes" id="UP000701801"/>
    </source>
</evidence>
<feature type="compositionally biased region" description="Polar residues" evidence="1">
    <location>
        <begin position="1"/>
        <end position="53"/>
    </location>
</feature>